<proteinExistence type="predicted"/>
<dbReference type="Pfam" id="PF13145">
    <property type="entry name" value="Rotamase_2"/>
    <property type="match status" value="1"/>
</dbReference>
<dbReference type="InterPro" id="IPR000297">
    <property type="entry name" value="PPIase_PpiC"/>
</dbReference>
<accession>A0A5R9INL9</accession>
<reference evidence="2 3" key="1">
    <citation type="submission" date="2019-05" db="EMBL/GenBank/DDBJ databases">
        <title>Genome sequences of Thalassotalea litorea 1K03283.</title>
        <authorList>
            <person name="Zhang D."/>
        </authorList>
    </citation>
    <scope>NUCLEOTIDE SEQUENCE [LARGE SCALE GENOMIC DNA]</scope>
    <source>
        <strain evidence="2 3">MCCC 1K03283</strain>
    </source>
</reference>
<dbReference type="EMBL" id="VCBC01000003">
    <property type="protein sequence ID" value="TLU67120.1"/>
    <property type="molecule type" value="Genomic_DNA"/>
</dbReference>
<evidence type="ECO:0000313" key="3">
    <source>
        <dbReference type="Proteomes" id="UP000307790"/>
    </source>
</evidence>
<comment type="caution">
    <text evidence="2">The sequence shown here is derived from an EMBL/GenBank/DDBJ whole genome shotgun (WGS) entry which is preliminary data.</text>
</comment>
<keyword evidence="3" id="KW-1185">Reference proteome</keyword>
<keyword evidence="2" id="KW-0413">Isomerase</keyword>
<dbReference type="OrthoDB" id="196786at2"/>
<dbReference type="GO" id="GO:0003755">
    <property type="term" value="F:peptidyl-prolyl cis-trans isomerase activity"/>
    <property type="evidence" value="ECO:0007669"/>
    <property type="project" value="InterPro"/>
</dbReference>
<gene>
    <name evidence="2" type="ORF">FE810_02210</name>
</gene>
<evidence type="ECO:0000313" key="2">
    <source>
        <dbReference type="EMBL" id="TLU67120.1"/>
    </source>
</evidence>
<dbReference type="AlphaFoldDB" id="A0A5R9INL9"/>
<protein>
    <submittedName>
        <fullName evidence="2">Peptidyl-prolyl cis-trans isomerase</fullName>
    </submittedName>
</protein>
<name>A0A5R9INL9_9GAMM</name>
<sequence>MLTKIIKEPLTHFFLLAALIVLVAKEEPQVGPQHILVSAGRIDQLSNDFARRNERQPTQEELEIAVESFALNQVYLHQARKLGLNINDRVIDRRLRQKMEYLLDEMAILSTPDEQQLSLFYHQNIERYQTSATISFAQVYISNDRPEAEFTQLLATQQSRIKQGQIPTGDHILLPENYQDAPLDYIGKEFGLYFSQQLAKLPLEQWHGPITSSYGQHFVRLVQRQPKAPIPLANIKRKVILDWQYQQAQIFKQSYEQTMLQEYEIEVRWPQSQGETP</sequence>
<feature type="domain" description="PpiC" evidence="1">
    <location>
        <begin position="112"/>
        <end position="236"/>
    </location>
</feature>
<evidence type="ECO:0000259" key="1">
    <source>
        <dbReference type="Pfam" id="PF13145"/>
    </source>
</evidence>
<dbReference type="RefSeq" id="WP_138318401.1">
    <property type="nucleotide sequence ID" value="NZ_VCBC01000003.1"/>
</dbReference>
<dbReference type="Proteomes" id="UP000307790">
    <property type="component" value="Unassembled WGS sequence"/>
</dbReference>
<organism evidence="2 3">
    <name type="scientific">Thalassotalea litorea</name>
    <dbReference type="NCBI Taxonomy" id="2020715"/>
    <lineage>
        <taxon>Bacteria</taxon>
        <taxon>Pseudomonadati</taxon>
        <taxon>Pseudomonadota</taxon>
        <taxon>Gammaproteobacteria</taxon>
        <taxon>Alteromonadales</taxon>
        <taxon>Colwelliaceae</taxon>
        <taxon>Thalassotalea</taxon>
    </lineage>
</organism>